<evidence type="ECO:0000259" key="1">
    <source>
        <dbReference type="Pfam" id="PF03478"/>
    </source>
</evidence>
<protein>
    <recommendedName>
        <fullName evidence="1">KIB1-4 beta-propeller domain-containing protein</fullName>
    </recommendedName>
</protein>
<dbReference type="Pfam" id="PF03478">
    <property type="entry name" value="Beta-prop_KIB1-4"/>
    <property type="match status" value="1"/>
</dbReference>
<gene>
    <name evidence="2" type="ORF">CB5_LOCUS15463</name>
</gene>
<accession>A0A6V7PMX3</accession>
<dbReference type="PANTHER" id="PTHR33110:SF71">
    <property type="entry name" value="F-BOX_KELCH-REPEAT PROTEIN"/>
    <property type="match status" value="1"/>
</dbReference>
<name>A0A6V7PMX3_ANACO</name>
<dbReference type="PANTHER" id="PTHR33110">
    <property type="entry name" value="F-BOX/KELCH-REPEAT PROTEIN-RELATED"/>
    <property type="match status" value="1"/>
</dbReference>
<dbReference type="CDD" id="cd09917">
    <property type="entry name" value="F-box_SF"/>
    <property type="match status" value="1"/>
</dbReference>
<dbReference type="EMBL" id="LR862150">
    <property type="protein sequence ID" value="CAD1832252.1"/>
    <property type="molecule type" value="Genomic_DNA"/>
</dbReference>
<evidence type="ECO:0000313" key="2">
    <source>
        <dbReference type="EMBL" id="CAD1832252.1"/>
    </source>
</evidence>
<dbReference type="AlphaFoldDB" id="A0A6V7PMX3"/>
<organism evidence="2">
    <name type="scientific">Ananas comosus var. bracteatus</name>
    <name type="common">red pineapple</name>
    <dbReference type="NCBI Taxonomy" id="296719"/>
    <lineage>
        <taxon>Eukaryota</taxon>
        <taxon>Viridiplantae</taxon>
        <taxon>Streptophyta</taxon>
        <taxon>Embryophyta</taxon>
        <taxon>Tracheophyta</taxon>
        <taxon>Spermatophyta</taxon>
        <taxon>Magnoliopsida</taxon>
        <taxon>Liliopsida</taxon>
        <taxon>Poales</taxon>
        <taxon>Bromeliaceae</taxon>
        <taxon>Bromelioideae</taxon>
        <taxon>Ananas</taxon>
    </lineage>
</organism>
<dbReference type="SUPFAM" id="SSF81383">
    <property type="entry name" value="F-box domain"/>
    <property type="match status" value="1"/>
</dbReference>
<sequence length="428" mass="47883">MDQENKIVPERERSEFNWYYLPPTRDNQKETEGNKIIDRKRKRRGFDWYYLPPTTTTRDDPKLIRIRSAAAAGEAEEEEGKKKKEYYGRLWSELPGHILEQVLARLTWPRDLVCFGRVCRPWRSVREGFPPPPRSACPWLVYRGDSRTSGIAAGGGVSVDASAEKHGRRRAAGHSGRAHPGLLSRLAPFRLLGDRRPPLLLNPATDARIRLPLWVVGAGGRRRRRSAASPAVLSSSPVDGPSCVVAFLADGLLVFCRIGGRVWQAVSTGAPYEAMYERDSSSIVAHDGKIYFLTQQRRMLGVFDPNADDPKVSLTWLIDGPPLGYFWSSCYLVESCGQVLLVLLSAITTMAVLKLDLRNRAWVDVTEEGLSNQMTFVAHGSSLSVCANSLAGSECVPGYVYLSSPFVQCEELLRRWRWEGKKFTGCTP</sequence>
<dbReference type="InterPro" id="IPR005174">
    <property type="entry name" value="KIB1-4_b-propeller"/>
</dbReference>
<proteinExistence type="predicted"/>
<dbReference type="InterPro" id="IPR036047">
    <property type="entry name" value="F-box-like_dom_sf"/>
</dbReference>
<dbReference type="Gene3D" id="1.20.1280.50">
    <property type="match status" value="1"/>
</dbReference>
<reference evidence="2" key="1">
    <citation type="submission" date="2020-07" db="EMBL/GenBank/DDBJ databases">
        <authorList>
            <person name="Lin J."/>
        </authorList>
    </citation>
    <scope>NUCLEOTIDE SEQUENCE</scope>
</reference>
<feature type="domain" description="KIB1-4 beta-propeller" evidence="1">
    <location>
        <begin position="199"/>
        <end position="403"/>
    </location>
</feature>